<keyword evidence="3" id="KW-1185">Reference proteome</keyword>
<gene>
    <name evidence="2" type="ORF">CY34DRAFT_95883</name>
</gene>
<accession>A0A0C9ZDJ1</accession>
<reference evidence="2 3" key="1">
    <citation type="submission" date="2014-04" db="EMBL/GenBank/DDBJ databases">
        <authorList>
            <consortium name="DOE Joint Genome Institute"/>
            <person name="Kuo A."/>
            <person name="Ruytinx J."/>
            <person name="Rineau F."/>
            <person name="Colpaert J."/>
            <person name="Kohler A."/>
            <person name="Nagy L.G."/>
            <person name="Floudas D."/>
            <person name="Copeland A."/>
            <person name="Barry K.W."/>
            <person name="Cichocki N."/>
            <person name="Veneault-Fourrey C."/>
            <person name="LaButti K."/>
            <person name="Lindquist E.A."/>
            <person name="Lipzen A."/>
            <person name="Lundell T."/>
            <person name="Morin E."/>
            <person name="Murat C."/>
            <person name="Sun H."/>
            <person name="Tunlid A."/>
            <person name="Henrissat B."/>
            <person name="Grigoriev I.V."/>
            <person name="Hibbett D.S."/>
            <person name="Martin F."/>
            <person name="Nordberg H.P."/>
            <person name="Cantor M.N."/>
            <person name="Hua S.X."/>
        </authorList>
    </citation>
    <scope>NUCLEOTIDE SEQUENCE [LARGE SCALE GENOMIC DNA]</scope>
    <source>
        <strain evidence="2 3">UH-Slu-Lm8-n1</strain>
    </source>
</reference>
<dbReference type="OrthoDB" id="2684522at2759"/>
<dbReference type="InParanoid" id="A0A0C9ZDJ1"/>
<feature type="compositionally biased region" description="Pro residues" evidence="1">
    <location>
        <begin position="120"/>
        <end position="130"/>
    </location>
</feature>
<proteinExistence type="predicted"/>
<feature type="non-terminal residue" evidence="2">
    <location>
        <position position="198"/>
    </location>
</feature>
<evidence type="ECO:0000313" key="2">
    <source>
        <dbReference type="EMBL" id="KIK35565.1"/>
    </source>
</evidence>
<sequence>ICYGDSLGADWPWPRADVDSIQCWLCEHGFRPFSKGTVLPHGCQEDVYSCAIAMINIIRHQLFDTPLFTDEKKDLFHIQELILILHAHFSEDDNDVCMSDYSPSSPCSSLVMLSDSHSPSPAPDFPPPLAQSPATTLKRQMLMCQQLKQSAQSVHDAQVHDDPDMSALQPSQSLVELSHPHCSIKEELPQVKKPSHTG</sequence>
<evidence type="ECO:0000256" key="1">
    <source>
        <dbReference type="SAM" id="MobiDB-lite"/>
    </source>
</evidence>
<dbReference type="Proteomes" id="UP000054485">
    <property type="component" value="Unassembled WGS sequence"/>
</dbReference>
<dbReference type="AlphaFoldDB" id="A0A0C9ZDJ1"/>
<feature type="region of interest" description="Disordered" evidence="1">
    <location>
        <begin position="112"/>
        <end position="132"/>
    </location>
</feature>
<feature type="region of interest" description="Disordered" evidence="1">
    <location>
        <begin position="152"/>
        <end position="198"/>
    </location>
</feature>
<dbReference type="HOGENOM" id="CLU_1381091_0_0_1"/>
<evidence type="ECO:0000313" key="3">
    <source>
        <dbReference type="Proteomes" id="UP000054485"/>
    </source>
</evidence>
<protein>
    <submittedName>
        <fullName evidence="2">Uncharacterized protein</fullName>
    </submittedName>
</protein>
<reference evidence="3" key="2">
    <citation type="submission" date="2015-01" db="EMBL/GenBank/DDBJ databases">
        <title>Evolutionary Origins and Diversification of the Mycorrhizal Mutualists.</title>
        <authorList>
            <consortium name="DOE Joint Genome Institute"/>
            <consortium name="Mycorrhizal Genomics Consortium"/>
            <person name="Kohler A."/>
            <person name="Kuo A."/>
            <person name="Nagy L.G."/>
            <person name="Floudas D."/>
            <person name="Copeland A."/>
            <person name="Barry K.W."/>
            <person name="Cichocki N."/>
            <person name="Veneault-Fourrey C."/>
            <person name="LaButti K."/>
            <person name="Lindquist E.A."/>
            <person name="Lipzen A."/>
            <person name="Lundell T."/>
            <person name="Morin E."/>
            <person name="Murat C."/>
            <person name="Riley R."/>
            <person name="Ohm R."/>
            <person name="Sun H."/>
            <person name="Tunlid A."/>
            <person name="Henrissat B."/>
            <person name="Grigoriev I.V."/>
            <person name="Hibbett D.S."/>
            <person name="Martin F."/>
        </authorList>
    </citation>
    <scope>NUCLEOTIDE SEQUENCE [LARGE SCALE GENOMIC DNA]</scope>
    <source>
        <strain evidence="3">UH-Slu-Lm8-n1</strain>
    </source>
</reference>
<name>A0A0C9ZDJ1_9AGAM</name>
<organism evidence="2 3">
    <name type="scientific">Suillus luteus UH-Slu-Lm8-n1</name>
    <dbReference type="NCBI Taxonomy" id="930992"/>
    <lineage>
        <taxon>Eukaryota</taxon>
        <taxon>Fungi</taxon>
        <taxon>Dikarya</taxon>
        <taxon>Basidiomycota</taxon>
        <taxon>Agaricomycotina</taxon>
        <taxon>Agaricomycetes</taxon>
        <taxon>Agaricomycetidae</taxon>
        <taxon>Boletales</taxon>
        <taxon>Suillineae</taxon>
        <taxon>Suillaceae</taxon>
        <taxon>Suillus</taxon>
    </lineage>
</organism>
<dbReference type="EMBL" id="KN835611">
    <property type="protein sequence ID" value="KIK35565.1"/>
    <property type="molecule type" value="Genomic_DNA"/>
</dbReference>